<feature type="region of interest" description="Disordered" evidence="6">
    <location>
        <begin position="54"/>
        <end position="146"/>
    </location>
</feature>
<dbReference type="GO" id="GO:0051301">
    <property type="term" value="P:cell division"/>
    <property type="evidence" value="ECO:0007669"/>
    <property type="project" value="UniProtKB-KW"/>
</dbReference>
<feature type="compositionally biased region" description="Low complexity" evidence="6">
    <location>
        <begin position="112"/>
        <end position="146"/>
    </location>
</feature>
<evidence type="ECO:0000313" key="9">
    <source>
        <dbReference type="EMBL" id="GJN94469.1"/>
    </source>
</evidence>
<dbReference type="GO" id="GO:0044772">
    <property type="term" value="P:mitotic cell cycle phase transition"/>
    <property type="evidence" value="ECO:0007669"/>
    <property type="project" value="UniProtKB-ARBA"/>
</dbReference>
<evidence type="ECO:0000256" key="5">
    <source>
        <dbReference type="RuleBase" id="RU000383"/>
    </source>
</evidence>
<evidence type="ECO:0000259" key="8">
    <source>
        <dbReference type="SMART" id="SM01332"/>
    </source>
</evidence>
<dbReference type="SUPFAM" id="SSF47954">
    <property type="entry name" value="Cyclin-like"/>
    <property type="match status" value="2"/>
</dbReference>
<feature type="region of interest" description="Disordered" evidence="6">
    <location>
        <begin position="1"/>
        <end position="35"/>
    </location>
</feature>
<dbReference type="PANTHER" id="PTHR10177">
    <property type="entry name" value="CYCLINS"/>
    <property type="match status" value="1"/>
</dbReference>
<dbReference type="PROSITE" id="PS00292">
    <property type="entry name" value="CYCLINS"/>
    <property type="match status" value="1"/>
</dbReference>
<dbReference type="FunFam" id="1.10.472.10:FF:000001">
    <property type="entry name" value="G2/mitotic-specific cyclin"/>
    <property type="match status" value="1"/>
</dbReference>
<dbReference type="InterPro" id="IPR004367">
    <property type="entry name" value="Cyclin_C-dom"/>
</dbReference>
<evidence type="ECO:0000256" key="3">
    <source>
        <dbReference type="ARBA" id="ARBA00023127"/>
    </source>
</evidence>
<keyword evidence="3 5" id="KW-0195">Cyclin</keyword>
<keyword evidence="4" id="KW-0131">Cell cycle</keyword>
<dbReference type="InterPro" id="IPR048258">
    <property type="entry name" value="Cyclins_cyclin-box"/>
</dbReference>
<evidence type="ECO:0000256" key="4">
    <source>
        <dbReference type="ARBA" id="ARBA00023306"/>
    </source>
</evidence>
<dbReference type="InterPro" id="IPR039361">
    <property type="entry name" value="Cyclin"/>
</dbReference>
<evidence type="ECO:0000313" key="10">
    <source>
        <dbReference type="Proteomes" id="UP001342314"/>
    </source>
</evidence>
<feature type="domain" description="Cyclin-like" evidence="7">
    <location>
        <begin position="407"/>
        <end position="491"/>
    </location>
</feature>
<evidence type="ECO:0000256" key="2">
    <source>
        <dbReference type="ARBA" id="ARBA00022618"/>
    </source>
</evidence>
<dbReference type="Pfam" id="PF00134">
    <property type="entry name" value="Cyclin_N"/>
    <property type="match status" value="1"/>
</dbReference>
<comment type="caution">
    <text evidence="9">The sequence shown here is derived from an EMBL/GenBank/DDBJ whole genome shotgun (WGS) entry which is preliminary data.</text>
</comment>
<dbReference type="SMART" id="SM00385">
    <property type="entry name" value="CYCLIN"/>
    <property type="match status" value="2"/>
</dbReference>
<dbReference type="AlphaFoldDB" id="A0AAV5GWY4"/>
<gene>
    <name evidence="9" type="ORF">Rhopal_007549-T1</name>
</gene>
<protein>
    <recommendedName>
        <fullName evidence="11">Cyclin N-terminal domain-containing protein</fullName>
    </recommendedName>
</protein>
<organism evidence="9 10">
    <name type="scientific">Rhodotorula paludigena</name>
    <dbReference type="NCBI Taxonomy" id="86838"/>
    <lineage>
        <taxon>Eukaryota</taxon>
        <taxon>Fungi</taxon>
        <taxon>Dikarya</taxon>
        <taxon>Basidiomycota</taxon>
        <taxon>Pucciniomycotina</taxon>
        <taxon>Microbotryomycetes</taxon>
        <taxon>Sporidiobolales</taxon>
        <taxon>Sporidiobolaceae</taxon>
        <taxon>Rhodotorula</taxon>
    </lineage>
</organism>
<feature type="domain" description="Cyclin-like" evidence="7">
    <location>
        <begin position="505"/>
        <end position="585"/>
    </location>
</feature>
<keyword evidence="10" id="KW-1185">Reference proteome</keyword>
<dbReference type="InterPro" id="IPR036915">
    <property type="entry name" value="Cyclin-like_sf"/>
</dbReference>
<keyword evidence="2" id="KW-0132">Cell division</keyword>
<dbReference type="GO" id="GO:0016538">
    <property type="term" value="F:cyclin-dependent protein serine/threonine kinase regulator activity"/>
    <property type="evidence" value="ECO:0007669"/>
    <property type="project" value="UniProtKB-ARBA"/>
</dbReference>
<feature type="compositionally biased region" description="Low complexity" evidence="6">
    <location>
        <begin position="57"/>
        <end position="75"/>
    </location>
</feature>
<name>A0AAV5GWY4_9BASI</name>
<dbReference type="FunFam" id="1.10.472.10:FF:000005">
    <property type="entry name" value="G2/mitotic-specific cyclin B"/>
    <property type="match status" value="1"/>
</dbReference>
<dbReference type="Gene3D" id="1.10.472.10">
    <property type="entry name" value="Cyclin-like"/>
    <property type="match status" value="2"/>
</dbReference>
<dbReference type="InterPro" id="IPR013763">
    <property type="entry name" value="Cyclin-like_dom"/>
</dbReference>
<evidence type="ECO:0008006" key="11">
    <source>
        <dbReference type="Google" id="ProtNLM"/>
    </source>
</evidence>
<evidence type="ECO:0000256" key="6">
    <source>
        <dbReference type="SAM" id="MobiDB-lite"/>
    </source>
</evidence>
<dbReference type="Proteomes" id="UP001342314">
    <property type="component" value="Unassembled WGS sequence"/>
</dbReference>
<comment type="similarity">
    <text evidence="1">Belongs to the cyclin family. Cyclin AB subfamily.</text>
</comment>
<dbReference type="SMART" id="SM01332">
    <property type="entry name" value="Cyclin_C"/>
    <property type="match status" value="1"/>
</dbReference>
<sequence>MSSAANQPKLARPRRASRAPVRLGQQDENAVSAAGVPRAAGKAAVLAGKPALAQGPAQGKVVLQQQQQQQAVGAQRKAFGDVSNAQGQGVRAHVERTSKESLNVPLHKPSTRSRTASANSTSSQPSAAAQQPPSSTGTGIGRLTIGRAPAPAPAAAAPAAVVPRAAGRSARVPAAAAGVVRAPQQPGAVAPAAPKLQQGEWGAPSAAAHLPPTRTDQGFAAPVGLGIAGAGAGAGVGMMEVDAHGQRQGTKRAHDVEFSDDDEQLDPAVAAAAAFGGAVRHASHHEDKVRVVEGAAARDDDEDEDEAAAGGEMELDPDDWLLALCDADEQDESERLVEQVKREFKEEIDWWDISMVAEYSDEIFAYMSELEGSRRAVIRTQEASMPNPRYMDHQSEIEWSMRTTLIDWLLQVHMRYHMLPETLWIAINIIDRFLSNRVVSLVKFQLVGVTAMFIAAKYEEIMAPSVEEFVYMTEGGYTRDEILKGERIVLQSLEFNISSYCTPYSWVRRISKADDYDIQTRTLSKFLMEVTLLDHRFLRAKPSMIAAVGMYLSRRMLGGDWNEAFVYYSNYAEAQLLVPAGFLLESIAAPGFEERFVYRKYSNKKFLKASIFARNWAKQNAALADDA</sequence>
<proteinExistence type="inferred from homology"/>
<evidence type="ECO:0000259" key="7">
    <source>
        <dbReference type="SMART" id="SM00385"/>
    </source>
</evidence>
<feature type="domain" description="Cyclin C-terminal" evidence="8">
    <location>
        <begin position="501"/>
        <end position="615"/>
    </location>
</feature>
<dbReference type="InterPro" id="IPR006671">
    <property type="entry name" value="Cyclin_N"/>
</dbReference>
<reference evidence="9 10" key="1">
    <citation type="submission" date="2021-12" db="EMBL/GenBank/DDBJ databases">
        <title>High titer production of polyol ester of fatty acids by Rhodotorula paludigena BS15 towards product separation-free biomass refinery.</title>
        <authorList>
            <person name="Mano J."/>
            <person name="Ono H."/>
            <person name="Tanaka T."/>
            <person name="Naito K."/>
            <person name="Sushida H."/>
            <person name="Ike M."/>
            <person name="Tokuyasu K."/>
            <person name="Kitaoka M."/>
        </authorList>
    </citation>
    <scope>NUCLEOTIDE SEQUENCE [LARGE SCALE GENOMIC DNA]</scope>
    <source>
        <strain evidence="9 10">BS15</strain>
    </source>
</reference>
<dbReference type="CDD" id="cd20512">
    <property type="entry name" value="CYCLIN_CLBs_yeast_rpt2"/>
    <property type="match status" value="1"/>
</dbReference>
<evidence type="ECO:0000256" key="1">
    <source>
        <dbReference type="ARBA" id="ARBA00006955"/>
    </source>
</evidence>
<accession>A0AAV5GWY4</accession>
<dbReference type="EMBL" id="BQKY01000017">
    <property type="protein sequence ID" value="GJN94469.1"/>
    <property type="molecule type" value="Genomic_DNA"/>
</dbReference>
<dbReference type="Pfam" id="PF02984">
    <property type="entry name" value="Cyclin_C"/>
    <property type="match status" value="1"/>
</dbReference>